<protein>
    <submittedName>
        <fullName evidence="1">Uncharacterized protein</fullName>
    </submittedName>
</protein>
<keyword evidence="2" id="KW-1185">Reference proteome</keyword>
<accession>A0ABD3AF72</accession>
<dbReference type="Proteomes" id="UP001630127">
    <property type="component" value="Unassembled WGS sequence"/>
</dbReference>
<name>A0ABD3AF72_9GENT</name>
<reference evidence="1 2" key="1">
    <citation type="submission" date="2024-11" db="EMBL/GenBank/DDBJ databases">
        <title>A near-complete genome assembly of Cinchona calisaya.</title>
        <authorList>
            <person name="Lian D.C."/>
            <person name="Zhao X.W."/>
            <person name="Wei L."/>
        </authorList>
    </citation>
    <scope>NUCLEOTIDE SEQUENCE [LARGE SCALE GENOMIC DNA]</scope>
    <source>
        <tissue evidence="1">Nenye</tissue>
    </source>
</reference>
<evidence type="ECO:0000313" key="1">
    <source>
        <dbReference type="EMBL" id="KAL3529195.1"/>
    </source>
</evidence>
<proteinExistence type="predicted"/>
<gene>
    <name evidence="1" type="ORF">ACH5RR_008517</name>
</gene>
<organism evidence="1 2">
    <name type="scientific">Cinchona calisaya</name>
    <dbReference type="NCBI Taxonomy" id="153742"/>
    <lineage>
        <taxon>Eukaryota</taxon>
        <taxon>Viridiplantae</taxon>
        <taxon>Streptophyta</taxon>
        <taxon>Embryophyta</taxon>
        <taxon>Tracheophyta</taxon>
        <taxon>Spermatophyta</taxon>
        <taxon>Magnoliopsida</taxon>
        <taxon>eudicotyledons</taxon>
        <taxon>Gunneridae</taxon>
        <taxon>Pentapetalae</taxon>
        <taxon>asterids</taxon>
        <taxon>lamiids</taxon>
        <taxon>Gentianales</taxon>
        <taxon>Rubiaceae</taxon>
        <taxon>Cinchonoideae</taxon>
        <taxon>Cinchoneae</taxon>
        <taxon>Cinchona</taxon>
    </lineage>
</organism>
<evidence type="ECO:0000313" key="2">
    <source>
        <dbReference type="Proteomes" id="UP001630127"/>
    </source>
</evidence>
<dbReference type="EMBL" id="JBJUIK010000004">
    <property type="protein sequence ID" value="KAL3529195.1"/>
    <property type="molecule type" value="Genomic_DNA"/>
</dbReference>
<dbReference type="AlphaFoldDB" id="A0ABD3AF72"/>
<comment type="caution">
    <text evidence="1">The sequence shown here is derived from an EMBL/GenBank/DDBJ whole genome shotgun (WGS) entry which is preliminary data.</text>
</comment>
<sequence length="150" mass="17307">MEGNNDVNRDGFKTYSDLFSKWREDAGDSNSLDQVNVVDNEIQDIAASEAHESVGLGFEIKDKHVFDEMFQSHSIEMILGNNCPMEIDEIFAETSFDLGDFISEIENERLGNDKKQIKINNIERMEDELWKENYDSDMEDLVKPSMDEEP</sequence>